<dbReference type="InterPro" id="IPR001156">
    <property type="entry name" value="Transferrin-like_dom"/>
</dbReference>
<dbReference type="GO" id="GO:0006826">
    <property type="term" value="P:iron ion transport"/>
    <property type="evidence" value="ECO:0007669"/>
    <property type="project" value="TreeGrafter"/>
</dbReference>
<dbReference type="PANTHER" id="PTHR11485">
    <property type="entry name" value="TRANSFERRIN"/>
    <property type="match status" value="1"/>
</dbReference>
<dbReference type="GO" id="GO:0005769">
    <property type="term" value="C:early endosome"/>
    <property type="evidence" value="ECO:0007669"/>
    <property type="project" value="TreeGrafter"/>
</dbReference>
<dbReference type="SUPFAM" id="SSF53850">
    <property type="entry name" value="Periplasmic binding protein-like II"/>
    <property type="match status" value="1"/>
</dbReference>
<comment type="caution">
    <text evidence="4">The sequence shown here is derived from an EMBL/GenBank/DDBJ whole genome shotgun (WGS) entry which is preliminary data.</text>
</comment>
<name>A0AAV7EBA7_ARIFI</name>
<dbReference type="Pfam" id="PF00405">
    <property type="entry name" value="Transferrin"/>
    <property type="match status" value="1"/>
</dbReference>
<dbReference type="SMART" id="SM00094">
    <property type="entry name" value="TR_FER"/>
    <property type="match status" value="1"/>
</dbReference>
<accession>A0AAV7EBA7</accession>
<organism evidence="4 5">
    <name type="scientific">Aristolochia fimbriata</name>
    <name type="common">White veined hardy Dutchman's pipe vine</name>
    <dbReference type="NCBI Taxonomy" id="158543"/>
    <lineage>
        <taxon>Eukaryota</taxon>
        <taxon>Viridiplantae</taxon>
        <taxon>Streptophyta</taxon>
        <taxon>Embryophyta</taxon>
        <taxon>Tracheophyta</taxon>
        <taxon>Spermatophyta</taxon>
        <taxon>Magnoliopsida</taxon>
        <taxon>Magnoliidae</taxon>
        <taxon>Piperales</taxon>
        <taxon>Aristolochiaceae</taxon>
        <taxon>Aristolochia</taxon>
    </lineage>
</organism>
<reference evidence="4 5" key="1">
    <citation type="submission" date="2021-07" db="EMBL/GenBank/DDBJ databases">
        <title>The Aristolochia fimbriata genome: insights into angiosperm evolution, floral development and chemical biosynthesis.</title>
        <authorList>
            <person name="Jiao Y."/>
        </authorList>
    </citation>
    <scope>NUCLEOTIDE SEQUENCE [LARGE SCALE GENOMIC DNA]</scope>
    <source>
        <strain evidence="4">IBCAS-2021</strain>
        <tissue evidence="4">Leaf</tissue>
    </source>
</reference>
<dbReference type="AlphaFoldDB" id="A0AAV7EBA7"/>
<feature type="signal peptide" evidence="2">
    <location>
        <begin position="1"/>
        <end position="19"/>
    </location>
</feature>
<sequence length="412" mass="45252">MRIISITVFFIVFLPQLLSLRASTTVLHGSGPAPAPPQSRSEFETDDIFGEQHSIAIPPVSAVEYSDTPSPSPERDGGADAYDHVDAPAPPIDEGSAAVPPGNPAATEEDTHLMMRWCAVRDEFEDCLHYVTLLGRTHDPYGSYHWTCIRRETTEECLHSIKEGEAEMINLEAGLGYIAFLNYSMKAIANEVYHNQAEGYEAVAVVNREVCQDNPEITLKDFQGSRSCHGGYWTATGWNYPIYHLKDLVDKSKQLNDRGVISEFFSAVCAPSDFNSMGDCSGCANENGSCSIDSIYRGHAGAFRCLLDELGDIAFVKGDTPLLYSKEGPYKKAWSTKSVREFMYLCPQGGCREINGYPGDCILGTVPANAIMVHNSVSGKKRSQVLQTLLHGNWADALYTGKNTESHLLSSR</sequence>
<feature type="chain" id="PRO_5043372600" description="Transferrin-like domain-containing protein" evidence="2">
    <location>
        <begin position="20"/>
        <end position="412"/>
    </location>
</feature>
<dbReference type="EMBL" id="JAINDJ010000005">
    <property type="protein sequence ID" value="KAG9445554.1"/>
    <property type="molecule type" value="Genomic_DNA"/>
</dbReference>
<dbReference type="CDD" id="cd13529">
    <property type="entry name" value="PBP2_transferrin"/>
    <property type="match status" value="1"/>
</dbReference>
<dbReference type="GO" id="GO:0005615">
    <property type="term" value="C:extracellular space"/>
    <property type="evidence" value="ECO:0007669"/>
    <property type="project" value="TreeGrafter"/>
</dbReference>
<dbReference type="Gene3D" id="3.40.190.10">
    <property type="entry name" value="Periplasmic binding protein-like II"/>
    <property type="match status" value="2"/>
</dbReference>
<keyword evidence="2" id="KW-0732">Signal</keyword>
<dbReference type="PROSITE" id="PS51408">
    <property type="entry name" value="TRANSFERRIN_LIKE_4"/>
    <property type="match status" value="1"/>
</dbReference>
<keyword evidence="5" id="KW-1185">Reference proteome</keyword>
<gene>
    <name evidence="4" type="ORF">H6P81_011682</name>
</gene>
<proteinExistence type="predicted"/>
<dbReference type="Proteomes" id="UP000825729">
    <property type="component" value="Unassembled WGS sequence"/>
</dbReference>
<evidence type="ECO:0000313" key="4">
    <source>
        <dbReference type="EMBL" id="KAG9445554.1"/>
    </source>
</evidence>
<evidence type="ECO:0000256" key="1">
    <source>
        <dbReference type="SAM" id="MobiDB-lite"/>
    </source>
</evidence>
<protein>
    <recommendedName>
        <fullName evidence="3">Transferrin-like domain-containing protein</fullName>
    </recommendedName>
</protein>
<dbReference type="GO" id="GO:0005886">
    <property type="term" value="C:plasma membrane"/>
    <property type="evidence" value="ECO:0007669"/>
    <property type="project" value="TreeGrafter"/>
</dbReference>
<dbReference type="PANTHER" id="PTHR11485:SF29">
    <property type="entry name" value="TRANSFERRIN 2"/>
    <property type="match status" value="1"/>
</dbReference>
<feature type="compositionally biased region" description="Basic and acidic residues" evidence="1">
    <location>
        <begin position="73"/>
        <end position="86"/>
    </location>
</feature>
<feature type="domain" description="Transferrin-like" evidence="3">
    <location>
        <begin position="115"/>
        <end position="412"/>
    </location>
</feature>
<feature type="region of interest" description="Disordered" evidence="1">
    <location>
        <begin position="60"/>
        <end position="106"/>
    </location>
</feature>
<evidence type="ECO:0000259" key="3">
    <source>
        <dbReference type="PROSITE" id="PS51408"/>
    </source>
</evidence>
<dbReference type="PRINTS" id="PR00422">
    <property type="entry name" value="TRANSFERRIN"/>
</dbReference>
<evidence type="ECO:0000313" key="5">
    <source>
        <dbReference type="Proteomes" id="UP000825729"/>
    </source>
</evidence>
<dbReference type="GO" id="GO:0055037">
    <property type="term" value="C:recycling endosome"/>
    <property type="evidence" value="ECO:0007669"/>
    <property type="project" value="TreeGrafter"/>
</dbReference>
<evidence type="ECO:0000256" key="2">
    <source>
        <dbReference type="SAM" id="SignalP"/>
    </source>
</evidence>